<name>A0A0H5E4J0_9BACT</name>
<dbReference type="OrthoDB" id="20539at2"/>
<keyword evidence="2" id="KW-1185">Reference proteome</keyword>
<proteinExistence type="predicted"/>
<organism evidence="1 2">
    <name type="scientific">Estrella lausannensis</name>
    <dbReference type="NCBI Taxonomy" id="483423"/>
    <lineage>
        <taxon>Bacteria</taxon>
        <taxon>Pseudomonadati</taxon>
        <taxon>Chlamydiota</taxon>
        <taxon>Chlamydiia</taxon>
        <taxon>Parachlamydiales</taxon>
        <taxon>Candidatus Criblamydiaceae</taxon>
        <taxon>Estrella</taxon>
    </lineage>
</organism>
<dbReference type="RefSeq" id="WP_098037979.1">
    <property type="nucleotide sequence ID" value="NZ_CWGJ01000011.1"/>
</dbReference>
<dbReference type="AlphaFoldDB" id="A0A0H5E4J0"/>
<gene>
    <name evidence="1" type="ORF">ELAC_0778</name>
</gene>
<sequence>MKIIRRYKWWLSALLVLLAAYGGGRLYLGGGRLYYKMTDGFSLENISSSFGFDDRWVTHPLSAEEKELVDTVLSQEFHYLGKGCQSYVFESADGKYVIKFFKYQRYRQAEWVKQFDFIPSVHKHRMSRTAHKQRKLEGVFKSWVVAFNHAKEETGLIYVHLNKTEGLGKRVTLIDKMNRRHAVDIDQYEFLIQKKGIMLTAHLDFLMREGRVEEAKQFLDALVMQILGEYRRGVADNDPALMQNTGVIDGAPAHLDVGQFDFAPKYAEKSIYEPEIFQKFYKFRRWLTKEHPALGKHLDAVLLREFGGEFFRIPPNPRYVS</sequence>
<protein>
    <submittedName>
        <fullName evidence="1">Uncharacterized protein</fullName>
    </submittedName>
</protein>
<dbReference type="Proteomes" id="UP000220251">
    <property type="component" value="Unassembled WGS sequence"/>
</dbReference>
<reference evidence="2" key="1">
    <citation type="submission" date="2015-06" db="EMBL/GenBank/DDBJ databases">
        <authorList>
            <person name="Bertelli C."/>
        </authorList>
    </citation>
    <scope>NUCLEOTIDE SEQUENCE [LARGE SCALE GENOMIC DNA]</scope>
    <source>
        <strain evidence="2">CRIB-30</strain>
    </source>
</reference>
<evidence type="ECO:0000313" key="2">
    <source>
        <dbReference type="Proteomes" id="UP000220251"/>
    </source>
</evidence>
<accession>A0A0H5E4J0</accession>
<dbReference type="EMBL" id="CWGJ01000011">
    <property type="protein sequence ID" value="CRX38130.1"/>
    <property type="molecule type" value="Genomic_DNA"/>
</dbReference>
<evidence type="ECO:0000313" key="1">
    <source>
        <dbReference type="EMBL" id="CRX38130.1"/>
    </source>
</evidence>